<accession>A0A3P8CTB6</accession>
<dbReference type="Proteomes" id="UP000050761">
    <property type="component" value="Unassembled WGS sequence"/>
</dbReference>
<evidence type="ECO:0000313" key="4">
    <source>
        <dbReference type="WBParaSite" id="HPBE_0001115201-mRNA-1"/>
    </source>
</evidence>
<proteinExistence type="predicted"/>
<reference evidence="2 3" key="1">
    <citation type="submission" date="2018-11" db="EMBL/GenBank/DDBJ databases">
        <authorList>
            <consortium name="Pathogen Informatics"/>
        </authorList>
    </citation>
    <scope>NUCLEOTIDE SEQUENCE [LARGE SCALE GENOMIC DNA]</scope>
</reference>
<keyword evidence="1" id="KW-0472">Membrane</keyword>
<keyword evidence="3" id="KW-1185">Reference proteome</keyword>
<dbReference type="OrthoDB" id="5818879at2759"/>
<accession>A0A183FT08</accession>
<evidence type="ECO:0000256" key="1">
    <source>
        <dbReference type="SAM" id="Phobius"/>
    </source>
</evidence>
<dbReference type="AlphaFoldDB" id="A0A183FT08"/>
<evidence type="ECO:0000313" key="2">
    <source>
        <dbReference type="EMBL" id="VDO87625.1"/>
    </source>
</evidence>
<reference evidence="4" key="2">
    <citation type="submission" date="2019-09" db="UniProtKB">
        <authorList>
            <consortium name="WormBaseParasite"/>
        </authorList>
    </citation>
    <scope>IDENTIFICATION</scope>
</reference>
<gene>
    <name evidence="2" type="ORF">HPBE_LOCUS11153</name>
</gene>
<organism evidence="3 4">
    <name type="scientific">Heligmosomoides polygyrus</name>
    <name type="common">Parasitic roundworm</name>
    <dbReference type="NCBI Taxonomy" id="6339"/>
    <lineage>
        <taxon>Eukaryota</taxon>
        <taxon>Metazoa</taxon>
        <taxon>Ecdysozoa</taxon>
        <taxon>Nematoda</taxon>
        <taxon>Chromadorea</taxon>
        <taxon>Rhabditida</taxon>
        <taxon>Rhabditina</taxon>
        <taxon>Rhabditomorpha</taxon>
        <taxon>Strongyloidea</taxon>
        <taxon>Heligmosomidae</taxon>
        <taxon>Heligmosomoides</taxon>
    </lineage>
</organism>
<protein>
    <submittedName>
        <fullName evidence="4">MFS_1_like domain-containing protein</fullName>
    </submittedName>
</protein>
<evidence type="ECO:0000313" key="3">
    <source>
        <dbReference type="Proteomes" id="UP000050761"/>
    </source>
</evidence>
<dbReference type="EMBL" id="UZAH01027000">
    <property type="protein sequence ID" value="VDO87625.1"/>
    <property type="molecule type" value="Genomic_DNA"/>
</dbReference>
<keyword evidence="1" id="KW-0812">Transmembrane</keyword>
<feature type="transmembrane region" description="Helical" evidence="1">
    <location>
        <begin position="80"/>
        <end position="100"/>
    </location>
</feature>
<sequence length="135" mass="15676">MSQTSWTRKNRGVLEVTDRRQKLGYVHISKNKHCMPGLTFMDGFIYVFGYGMQRAYLLPVYATYFSDISSIYTIARLPYIARWFFARLCSSSFCLVALLFTNQKLTGCSRRFLAIVTTTIIFYAIFSIPIDIFRS</sequence>
<feature type="transmembrane region" description="Helical" evidence="1">
    <location>
        <begin position="112"/>
        <end position="130"/>
    </location>
</feature>
<dbReference type="WBParaSite" id="HPBE_0001115201-mRNA-1">
    <property type="protein sequence ID" value="HPBE_0001115201-mRNA-1"/>
    <property type="gene ID" value="HPBE_0001115201"/>
</dbReference>
<keyword evidence="1" id="KW-1133">Transmembrane helix</keyword>
<name>A0A183FT08_HELPZ</name>